<keyword evidence="4" id="KW-1185">Reference proteome</keyword>
<dbReference type="InterPro" id="IPR052340">
    <property type="entry name" value="RNase_Y/CdgJ"/>
</dbReference>
<dbReference type="Pfam" id="PF08668">
    <property type="entry name" value="HDOD"/>
    <property type="match status" value="1"/>
</dbReference>
<protein>
    <submittedName>
        <fullName evidence="3">HD-like signal output (HDOD) domain, no enzymatic activity</fullName>
    </submittedName>
</protein>
<evidence type="ECO:0000313" key="3">
    <source>
        <dbReference type="EMBL" id="SMF49995.1"/>
    </source>
</evidence>
<reference evidence="4" key="1">
    <citation type="submission" date="2017-04" db="EMBL/GenBank/DDBJ databases">
        <authorList>
            <person name="Varghese N."/>
            <person name="Submissions S."/>
        </authorList>
    </citation>
    <scope>NUCLEOTIDE SEQUENCE [LARGE SCALE GENOMIC DNA]</scope>
    <source>
        <strain evidence="4">RKEM611</strain>
    </source>
</reference>
<dbReference type="AlphaFoldDB" id="A0A1Y6CDR5"/>
<dbReference type="STRING" id="1513793.SAMN06296036_115142"/>
<feature type="region of interest" description="Disordered" evidence="1">
    <location>
        <begin position="274"/>
        <end position="299"/>
    </location>
</feature>
<accession>A0A1Y6CDR5</accession>
<dbReference type="EMBL" id="FWZT01000015">
    <property type="protein sequence ID" value="SMF49995.1"/>
    <property type="molecule type" value="Genomic_DNA"/>
</dbReference>
<dbReference type="PANTHER" id="PTHR33525">
    <property type="match status" value="1"/>
</dbReference>
<dbReference type="RefSeq" id="WP_132319876.1">
    <property type="nucleotide sequence ID" value="NZ_FWZT01000015.1"/>
</dbReference>
<evidence type="ECO:0000259" key="2">
    <source>
        <dbReference type="PROSITE" id="PS51833"/>
    </source>
</evidence>
<sequence>MKPTFCQCCNRQYVTPEDYLKGTSKFRVCSRGNLWFECSCGSGMILKKGEFEWYSPTLNMSDAAKTVFSSVQEIKNIPLIPSAVIKLQSLIADENSSTKDIKEALKMAPNIALAIINSANNIRAASVPEITSLEHAVSYVGRKTLSDMILAETLQEFDFKTNEFSKDKYWQEAILTGRIAEYIAKNYAPSVNKDEAYIAGSLCNVGKVVSAICFPETTDDITRTSDNPRRPKTYQEAEDQLRSISHIVLGEVAAALWGFPEYIVHSLSSHHLKPNDVDDLAEDDTDFLDEDDDKPEHEGPTLQQVVALANQYTHWVMLQPHRMDETLFEKYAKIFGFDEKKRDEVGTSLMEFREKAAS</sequence>
<evidence type="ECO:0000313" key="4">
    <source>
        <dbReference type="Proteomes" id="UP000192907"/>
    </source>
</evidence>
<evidence type="ECO:0000256" key="1">
    <source>
        <dbReference type="SAM" id="MobiDB-lite"/>
    </source>
</evidence>
<feature type="compositionally biased region" description="Acidic residues" evidence="1">
    <location>
        <begin position="277"/>
        <end position="293"/>
    </location>
</feature>
<organism evidence="3 4">
    <name type="scientific">Pseudobacteriovorax antillogorgiicola</name>
    <dbReference type="NCBI Taxonomy" id="1513793"/>
    <lineage>
        <taxon>Bacteria</taxon>
        <taxon>Pseudomonadati</taxon>
        <taxon>Bdellovibrionota</taxon>
        <taxon>Oligoflexia</taxon>
        <taxon>Oligoflexales</taxon>
        <taxon>Pseudobacteriovoracaceae</taxon>
        <taxon>Pseudobacteriovorax</taxon>
    </lineage>
</organism>
<gene>
    <name evidence="3" type="ORF">SAMN06296036_115142</name>
</gene>
<name>A0A1Y6CDR5_9BACT</name>
<dbReference type="PROSITE" id="PS51833">
    <property type="entry name" value="HDOD"/>
    <property type="match status" value="1"/>
</dbReference>
<feature type="domain" description="HDOD" evidence="2">
    <location>
        <begin position="77"/>
        <end position="273"/>
    </location>
</feature>
<dbReference type="InterPro" id="IPR013976">
    <property type="entry name" value="HDOD"/>
</dbReference>
<dbReference type="Proteomes" id="UP000192907">
    <property type="component" value="Unassembled WGS sequence"/>
</dbReference>
<dbReference type="OrthoDB" id="9784953at2"/>
<dbReference type="Gene3D" id="1.10.3210.10">
    <property type="entry name" value="Hypothetical protein af1432"/>
    <property type="match status" value="1"/>
</dbReference>
<dbReference type="SUPFAM" id="SSF109604">
    <property type="entry name" value="HD-domain/PDEase-like"/>
    <property type="match status" value="1"/>
</dbReference>
<dbReference type="PANTHER" id="PTHR33525:SF3">
    <property type="entry name" value="RIBONUCLEASE Y"/>
    <property type="match status" value="1"/>
</dbReference>
<proteinExistence type="predicted"/>